<protein>
    <recommendedName>
        <fullName evidence="3">Rhodanese domain-containing protein</fullName>
    </recommendedName>
</protein>
<dbReference type="Proteomes" id="UP001235343">
    <property type="component" value="Unassembled WGS sequence"/>
</dbReference>
<evidence type="ECO:0000313" key="1">
    <source>
        <dbReference type="EMBL" id="MDL4839684.1"/>
    </source>
</evidence>
<keyword evidence="2" id="KW-1185">Reference proteome</keyword>
<organism evidence="1 2">
    <name type="scientific">Aquibacillus rhizosphaerae</name>
    <dbReference type="NCBI Taxonomy" id="3051431"/>
    <lineage>
        <taxon>Bacteria</taxon>
        <taxon>Bacillati</taxon>
        <taxon>Bacillota</taxon>
        <taxon>Bacilli</taxon>
        <taxon>Bacillales</taxon>
        <taxon>Bacillaceae</taxon>
        <taxon>Aquibacillus</taxon>
    </lineage>
</organism>
<comment type="caution">
    <text evidence="1">The sequence shown here is derived from an EMBL/GenBank/DDBJ whole genome shotgun (WGS) entry which is preliminary data.</text>
</comment>
<dbReference type="EMBL" id="JASTZU010000018">
    <property type="protein sequence ID" value="MDL4839684.1"/>
    <property type="molecule type" value="Genomic_DNA"/>
</dbReference>
<name>A0ABT7L1J6_9BACI</name>
<evidence type="ECO:0000313" key="2">
    <source>
        <dbReference type="Proteomes" id="UP001235343"/>
    </source>
</evidence>
<dbReference type="InterPro" id="IPR036873">
    <property type="entry name" value="Rhodanese-like_dom_sf"/>
</dbReference>
<dbReference type="Gene3D" id="3.40.250.10">
    <property type="entry name" value="Rhodanese-like domain"/>
    <property type="match status" value="1"/>
</dbReference>
<dbReference type="RefSeq" id="WP_285930620.1">
    <property type="nucleotide sequence ID" value="NZ_JASTZU010000018.1"/>
</dbReference>
<reference evidence="1 2" key="1">
    <citation type="submission" date="2023-06" db="EMBL/GenBank/DDBJ databases">
        <title>Aquibacillus rhizosphaerae LR5S19.</title>
        <authorList>
            <person name="Sun J.-Q."/>
        </authorList>
    </citation>
    <scope>NUCLEOTIDE SEQUENCE [LARGE SCALE GENOMIC DNA]</scope>
    <source>
        <strain evidence="1 2">LR5S19</strain>
    </source>
</reference>
<proteinExistence type="predicted"/>
<evidence type="ECO:0008006" key="3">
    <source>
        <dbReference type="Google" id="ProtNLM"/>
    </source>
</evidence>
<gene>
    <name evidence="1" type="ORF">QQS35_04325</name>
</gene>
<dbReference type="SUPFAM" id="SSF52821">
    <property type="entry name" value="Rhodanese/Cell cycle control phosphatase"/>
    <property type="match status" value="1"/>
</dbReference>
<accession>A0ABT7L1J6</accession>
<sequence length="129" mass="14949">MGVLIIIILLSLLFLYKRYMPVWGISLLRELNNVMNTTEDVIILDTRDYISSSKDTKASAYCIPLAYLNRHYVDLPSNKKIVVVASDYIESNLSIRFLRKKGFQVCGYHLPNKLRKEGYYYGVQCSNEK</sequence>